<dbReference type="GO" id="GO:0016993">
    <property type="term" value="F:precorrin-8X methylmutase activity"/>
    <property type="evidence" value="ECO:0007669"/>
    <property type="project" value="InterPro"/>
</dbReference>
<keyword evidence="7" id="KW-1185">Reference proteome</keyword>
<dbReference type="InterPro" id="IPR036588">
    <property type="entry name" value="CobH/CbiC_sf"/>
</dbReference>
<evidence type="ECO:0000313" key="7">
    <source>
        <dbReference type="Proteomes" id="UP000321062"/>
    </source>
</evidence>
<dbReference type="Gene3D" id="3.40.50.10230">
    <property type="entry name" value="Cobalamin biosynthesis CobH/CbiC, precorrin-8X methylmutase"/>
    <property type="match status" value="1"/>
</dbReference>
<proteinExistence type="inferred from homology"/>
<organism evidence="6 7">
    <name type="scientific">Paradevosia tibetensis</name>
    <dbReference type="NCBI Taxonomy" id="1447062"/>
    <lineage>
        <taxon>Bacteria</taxon>
        <taxon>Pseudomonadati</taxon>
        <taxon>Pseudomonadota</taxon>
        <taxon>Alphaproteobacteria</taxon>
        <taxon>Hyphomicrobiales</taxon>
        <taxon>Devosiaceae</taxon>
        <taxon>Paradevosia</taxon>
    </lineage>
</organism>
<evidence type="ECO:0000256" key="3">
    <source>
        <dbReference type="ARBA" id="ARBA00022573"/>
    </source>
</evidence>
<dbReference type="PANTHER" id="PTHR43588:SF1">
    <property type="entry name" value="COBALT-PRECORRIN-8 METHYLMUTASE"/>
    <property type="match status" value="1"/>
</dbReference>
<dbReference type="EMBL" id="CP041690">
    <property type="protein sequence ID" value="QEE18815.1"/>
    <property type="molecule type" value="Genomic_DNA"/>
</dbReference>
<gene>
    <name evidence="6" type="ORF">FNA67_00850</name>
</gene>
<sequence>MLDYIRDGAEIYRRSFSIIREEADLSAVPVDLEKLAVRVAHASGMVDVIADLRASPRAGAIGRAALAAGAPILCDSPTLERGITRSRLEAGNAVGLLADAPTLKGAVVAIGSESAAIAAVLAAAEPPALVIAFPAGFEGAADAKDALAANPRGLAFVTLLGTRGGTAMAAAAINALATERE</sequence>
<dbReference type="OrthoDB" id="9780708at2"/>
<keyword evidence="4" id="KW-0413">Isomerase</keyword>
<dbReference type="SUPFAM" id="SSF63965">
    <property type="entry name" value="Precorrin-8X methylmutase CbiC/CobH"/>
    <property type="match status" value="1"/>
</dbReference>
<accession>A0A5B9DJ10</accession>
<name>A0A5B9DJ10_9HYPH</name>
<feature type="domain" description="Cobalamin biosynthesis precorrin-8X methylmutase CobH/CbiC" evidence="5">
    <location>
        <begin position="10"/>
        <end position="99"/>
    </location>
</feature>
<evidence type="ECO:0000256" key="1">
    <source>
        <dbReference type="ARBA" id="ARBA00004953"/>
    </source>
</evidence>
<comment type="pathway">
    <text evidence="1">Cofactor biosynthesis; adenosylcobalamin biosynthesis.</text>
</comment>
<reference evidence="6 7" key="1">
    <citation type="journal article" date="2015" name="Int. J. Syst. Evol. Microbiol.">
        <title>Youhaiella tibetensis gen. nov., sp. nov., isolated from subsurface sediment.</title>
        <authorList>
            <person name="Wang Y.X."/>
            <person name="Huang F.Q."/>
            <person name="Nogi Y."/>
            <person name="Pang S.J."/>
            <person name="Wang P.K."/>
            <person name="Lv J."/>
        </authorList>
    </citation>
    <scope>NUCLEOTIDE SEQUENCE [LARGE SCALE GENOMIC DNA]</scope>
    <source>
        <strain evidence="7">fig4</strain>
    </source>
</reference>
<dbReference type="GO" id="GO:0009236">
    <property type="term" value="P:cobalamin biosynthetic process"/>
    <property type="evidence" value="ECO:0007669"/>
    <property type="project" value="UniProtKB-UniPathway"/>
</dbReference>
<dbReference type="AlphaFoldDB" id="A0A5B9DJ10"/>
<comment type="similarity">
    <text evidence="2">Belongs to the CobH/CbiC family.</text>
</comment>
<dbReference type="InterPro" id="IPR003722">
    <property type="entry name" value="Cbl_synth_CobH/CbiC"/>
</dbReference>
<dbReference type="Pfam" id="PF02570">
    <property type="entry name" value="CbiC"/>
    <property type="match status" value="1"/>
</dbReference>
<dbReference type="KEGG" id="yti:FNA67_00850"/>
<dbReference type="RefSeq" id="WP_147654725.1">
    <property type="nucleotide sequence ID" value="NZ_BMFM01000001.1"/>
</dbReference>
<dbReference type="Proteomes" id="UP000321062">
    <property type="component" value="Chromosome"/>
</dbReference>
<dbReference type="UniPathway" id="UPA00148"/>
<evidence type="ECO:0000256" key="4">
    <source>
        <dbReference type="ARBA" id="ARBA00023235"/>
    </source>
</evidence>
<evidence type="ECO:0000259" key="5">
    <source>
        <dbReference type="Pfam" id="PF02570"/>
    </source>
</evidence>
<evidence type="ECO:0000256" key="2">
    <source>
        <dbReference type="ARBA" id="ARBA00009774"/>
    </source>
</evidence>
<keyword evidence="3" id="KW-0169">Cobalamin biosynthesis</keyword>
<evidence type="ECO:0000313" key="6">
    <source>
        <dbReference type="EMBL" id="QEE18815.1"/>
    </source>
</evidence>
<dbReference type="PANTHER" id="PTHR43588">
    <property type="entry name" value="COBALT-PRECORRIN-8 METHYLMUTASE"/>
    <property type="match status" value="1"/>
</dbReference>
<protein>
    <submittedName>
        <fullName evidence="6">Precorrin-8X methylmutase</fullName>
    </submittedName>
</protein>